<dbReference type="PANTHER" id="PTHR19288:SF95">
    <property type="entry name" value="D-GLYCEROL 3-PHOSPHATE PHOSPHATASE"/>
    <property type="match status" value="1"/>
</dbReference>
<dbReference type="InterPro" id="IPR036412">
    <property type="entry name" value="HAD-like_sf"/>
</dbReference>
<evidence type="ECO:0000313" key="2">
    <source>
        <dbReference type="Proteomes" id="UP000571183"/>
    </source>
</evidence>
<keyword evidence="1" id="KW-0378">Hydrolase</keyword>
<dbReference type="Proteomes" id="UP000571183">
    <property type="component" value="Unassembled WGS sequence"/>
</dbReference>
<dbReference type="NCBIfam" id="TIGR01460">
    <property type="entry name" value="HAD-SF-IIA"/>
    <property type="match status" value="1"/>
</dbReference>
<reference evidence="1" key="1">
    <citation type="submission" date="2020-08" db="EMBL/GenBank/DDBJ databases">
        <title>Sequencing the genomes of 1000 actinobacteria strains.</title>
        <authorList>
            <person name="Klenk H.-P."/>
        </authorList>
    </citation>
    <scope>NUCLEOTIDE SEQUENCE [LARGE SCALE GENOMIC DNA]</scope>
    <source>
        <strain evidence="1">DSM 27064</strain>
    </source>
</reference>
<dbReference type="AlphaFoldDB" id="A0A840DD01"/>
<evidence type="ECO:0000313" key="1">
    <source>
        <dbReference type="EMBL" id="MBB4070934.1"/>
    </source>
</evidence>
<dbReference type="InterPro" id="IPR006357">
    <property type="entry name" value="HAD-SF_hydro_IIA"/>
</dbReference>
<dbReference type="Gene3D" id="3.40.50.1000">
    <property type="entry name" value="HAD superfamily/HAD-like"/>
    <property type="match status" value="2"/>
</dbReference>
<dbReference type="GO" id="GO:0016791">
    <property type="term" value="F:phosphatase activity"/>
    <property type="evidence" value="ECO:0007669"/>
    <property type="project" value="TreeGrafter"/>
</dbReference>
<keyword evidence="2" id="KW-1185">Reference proteome</keyword>
<dbReference type="GO" id="GO:0005737">
    <property type="term" value="C:cytoplasm"/>
    <property type="evidence" value="ECO:0007669"/>
    <property type="project" value="TreeGrafter"/>
</dbReference>
<dbReference type="SUPFAM" id="SSF56784">
    <property type="entry name" value="HAD-like"/>
    <property type="match status" value="1"/>
</dbReference>
<dbReference type="PANTHER" id="PTHR19288">
    <property type="entry name" value="4-NITROPHENYLPHOSPHATASE-RELATED"/>
    <property type="match status" value="1"/>
</dbReference>
<name>A0A840DD01_9MICO</name>
<gene>
    <name evidence="1" type="ORF">F5897_000218</name>
</gene>
<dbReference type="EMBL" id="JACIFD010000002">
    <property type="protein sequence ID" value="MBB4070934.1"/>
    <property type="molecule type" value="Genomic_DNA"/>
</dbReference>
<protein>
    <submittedName>
        <fullName evidence="1">HAD superfamily hydrolase (TIGR01450 family)</fullName>
    </submittedName>
</protein>
<proteinExistence type="predicted"/>
<dbReference type="InterPro" id="IPR006439">
    <property type="entry name" value="HAD-SF_hydro_IA"/>
</dbReference>
<accession>A0A840DD01</accession>
<dbReference type="NCBIfam" id="TIGR01549">
    <property type="entry name" value="HAD-SF-IA-v1"/>
    <property type="match status" value="1"/>
</dbReference>
<comment type="caution">
    <text evidence="1">The sequence shown here is derived from an EMBL/GenBank/DDBJ whole genome shotgun (WGS) entry which is preliminary data.</text>
</comment>
<dbReference type="Pfam" id="PF13242">
    <property type="entry name" value="Hydrolase_like"/>
    <property type="match status" value="1"/>
</dbReference>
<dbReference type="RefSeq" id="WP_124824343.1">
    <property type="nucleotide sequence ID" value="NZ_JACIFD010000002.1"/>
</dbReference>
<dbReference type="InterPro" id="IPR023214">
    <property type="entry name" value="HAD_sf"/>
</dbReference>
<dbReference type="Pfam" id="PF13344">
    <property type="entry name" value="Hydrolase_6"/>
    <property type="match status" value="1"/>
</dbReference>
<organism evidence="1 2">
    <name type="scientific">Canibacter oris</name>
    <dbReference type="NCBI Taxonomy" id="1365628"/>
    <lineage>
        <taxon>Bacteria</taxon>
        <taxon>Bacillati</taxon>
        <taxon>Actinomycetota</taxon>
        <taxon>Actinomycetes</taxon>
        <taxon>Micrococcales</taxon>
        <taxon>Microbacteriaceae</taxon>
        <taxon>Canibacter</taxon>
    </lineage>
</organism>
<sequence>MALFKSAEATPLTGVELLLADLDGVVYRGAQEIPHAVSSLNAAAATMPLAYLTNNASRTDAAVAEQLSGYGLNVAATDVVTSPQAAVTLLQRDVAPGALVFVVGGEGITHELKKAGYRVTRSADDNPDVVVQGFAPEVGWSELAEAAFALAEKADGSAIRWIATNTDWTIPLARGIAPGNGSLVSAVHNAVQRLPEFAGKPETAMFETAFSRYGTTQALMIGDRLDTDIKGGKKAGIKTLHVLTGVDRPKQLLAAAADMQPDYIVADLRGLQQPYPETKVARDGSCKVGGAKVRMEGHKVQILREGEDPLNLLRAACAAIYRSGLAIYGLQVPEILVRDHWQ</sequence>